<evidence type="ECO:0000313" key="2">
    <source>
        <dbReference type="EMBL" id="MFD2663332.1"/>
    </source>
</evidence>
<gene>
    <name evidence="2" type="ORF">ACFSW5_24135</name>
</gene>
<dbReference type="RefSeq" id="WP_379279122.1">
    <property type="nucleotide sequence ID" value="NZ_JBHUGT010000039.1"/>
</dbReference>
<feature type="compositionally biased region" description="Low complexity" evidence="1">
    <location>
        <begin position="1"/>
        <end position="12"/>
    </location>
</feature>
<organism evidence="2 3">
    <name type="scientific">Paenibacillus thailandensis</name>
    <dbReference type="NCBI Taxonomy" id="393250"/>
    <lineage>
        <taxon>Bacteria</taxon>
        <taxon>Bacillati</taxon>
        <taxon>Bacillota</taxon>
        <taxon>Bacilli</taxon>
        <taxon>Bacillales</taxon>
        <taxon>Paenibacillaceae</taxon>
        <taxon>Paenibacillus</taxon>
    </lineage>
</organism>
<dbReference type="Proteomes" id="UP001597493">
    <property type="component" value="Unassembled WGS sequence"/>
</dbReference>
<sequence length="51" mass="6006">MPNRQRTTNDNNETTERTPEVKVVAEMPQDAEIREQLEEMEENDGYPPLCR</sequence>
<evidence type="ECO:0000256" key="1">
    <source>
        <dbReference type="SAM" id="MobiDB-lite"/>
    </source>
</evidence>
<protein>
    <submittedName>
        <fullName evidence="2">Uncharacterized protein</fullName>
    </submittedName>
</protein>
<feature type="region of interest" description="Disordered" evidence="1">
    <location>
        <begin position="1"/>
        <end position="20"/>
    </location>
</feature>
<comment type="caution">
    <text evidence="2">The sequence shown here is derived from an EMBL/GenBank/DDBJ whole genome shotgun (WGS) entry which is preliminary data.</text>
</comment>
<name>A0ABW5R4B3_9BACL</name>
<dbReference type="EMBL" id="JBHUMY010000041">
    <property type="protein sequence ID" value="MFD2663332.1"/>
    <property type="molecule type" value="Genomic_DNA"/>
</dbReference>
<proteinExistence type="predicted"/>
<keyword evidence="3" id="KW-1185">Reference proteome</keyword>
<reference evidence="3" key="1">
    <citation type="journal article" date="2019" name="Int. J. Syst. Evol. Microbiol.">
        <title>The Global Catalogue of Microorganisms (GCM) 10K type strain sequencing project: providing services to taxonomists for standard genome sequencing and annotation.</title>
        <authorList>
            <consortium name="The Broad Institute Genomics Platform"/>
            <consortium name="The Broad Institute Genome Sequencing Center for Infectious Disease"/>
            <person name="Wu L."/>
            <person name="Ma J."/>
        </authorList>
    </citation>
    <scope>NUCLEOTIDE SEQUENCE [LARGE SCALE GENOMIC DNA]</scope>
    <source>
        <strain evidence="3">TISTR 1827</strain>
    </source>
</reference>
<accession>A0ABW5R4B3</accession>
<evidence type="ECO:0000313" key="3">
    <source>
        <dbReference type="Proteomes" id="UP001597493"/>
    </source>
</evidence>